<feature type="transmembrane region" description="Helical" evidence="11">
    <location>
        <begin position="349"/>
        <end position="374"/>
    </location>
</feature>
<dbReference type="Proteomes" id="UP000250443">
    <property type="component" value="Unassembled WGS sequence"/>
</dbReference>
<evidence type="ECO:0000313" key="13">
    <source>
        <dbReference type="EMBL" id="SPZ09975.1"/>
    </source>
</evidence>
<evidence type="ECO:0000256" key="10">
    <source>
        <dbReference type="ARBA" id="ARBA00023201"/>
    </source>
</evidence>
<evidence type="ECO:0000256" key="7">
    <source>
        <dbReference type="ARBA" id="ARBA00023053"/>
    </source>
</evidence>
<evidence type="ECO:0000313" key="14">
    <source>
        <dbReference type="Proteomes" id="UP000250443"/>
    </source>
</evidence>
<dbReference type="InterPro" id="IPR018422">
    <property type="entry name" value="Cation/H_exchanger_CPA1"/>
</dbReference>
<protein>
    <submittedName>
        <fullName evidence="13">Na(+)/H(+) exchanger protein</fullName>
    </submittedName>
</protein>
<dbReference type="PANTHER" id="PTHR10110:SF86">
    <property type="entry name" value="SODIUM_HYDROGEN EXCHANGER 7"/>
    <property type="match status" value="1"/>
</dbReference>
<evidence type="ECO:0000256" key="1">
    <source>
        <dbReference type="ARBA" id="ARBA00004651"/>
    </source>
</evidence>
<feature type="transmembrane region" description="Helical" evidence="11">
    <location>
        <begin position="81"/>
        <end position="105"/>
    </location>
</feature>
<organism evidence="13 14">
    <name type="scientific">Pseudomonas luteola</name>
    <dbReference type="NCBI Taxonomy" id="47886"/>
    <lineage>
        <taxon>Bacteria</taxon>
        <taxon>Pseudomonadati</taxon>
        <taxon>Pseudomonadota</taxon>
        <taxon>Gammaproteobacteria</taxon>
        <taxon>Pseudomonadales</taxon>
        <taxon>Pseudomonadaceae</taxon>
        <taxon>Pseudomonas</taxon>
    </lineage>
</organism>
<dbReference type="AlphaFoldDB" id="A0A2X2DC38"/>
<keyword evidence="3 11" id="KW-0050">Antiport</keyword>
<feature type="transmembrane region" description="Helical" evidence="11">
    <location>
        <begin position="307"/>
        <end position="328"/>
    </location>
</feature>
<feature type="transmembrane region" description="Helical" evidence="11">
    <location>
        <begin position="218"/>
        <end position="249"/>
    </location>
</feature>
<keyword evidence="6 11" id="KW-1133">Transmembrane helix</keyword>
<keyword evidence="11" id="KW-0997">Cell inner membrane</keyword>
<evidence type="ECO:0000256" key="11">
    <source>
        <dbReference type="RuleBase" id="RU366002"/>
    </source>
</evidence>
<comment type="caution">
    <text evidence="11">Lacks conserved residue(s) required for the propagation of feature annotation.</text>
</comment>
<name>A0A2X2DC38_PSELU</name>
<keyword evidence="8 11" id="KW-0406">Ion transport</keyword>
<dbReference type="InterPro" id="IPR006153">
    <property type="entry name" value="Cation/H_exchanger_TM"/>
</dbReference>
<dbReference type="NCBIfam" id="TIGR00831">
    <property type="entry name" value="a_cpa1"/>
    <property type="match status" value="1"/>
</dbReference>
<dbReference type="EMBL" id="UAUF01000013">
    <property type="protein sequence ID" value="SPZ09975.1"/>
    <property type="molecule type" value="Genomic_DNA"/>
</dbReference>
<dbReference type="GO" id="GO:0098719">
    <property type="term" value="P:sodium ion import across plasma membrane"/>
    <property type="evidence" value="ECO:0007669"/>
    <property type="project" value="TreeGrafter"/>
</dbReference>
<proteinExistence type="inferred from homology"/>
<keyword evidence="2 11" id="KW-0813">Transport</keyword>
<dbReference type="GO" id="GO:0015385">
    <property type="term" value="F:sodium:proton antiporter activity"/>
    <property type="evidence" value="ECO:0007669"/>
    <property type="project" value="InterPro"/>
</dbReference>
<dbReference type="GO" id="GO:0015386">
    <property type="term" value="F:potassium:proton antiporter activity"/>
    <property type="evidence" value="ECO:0007669"/>
    <property type="project" value="TreeGrafter"/>
</dbReference>
<keyword evidence="4" id="KW-1003">Cell membrane</keyword>
<dbReference type="Gene3D" id="6.10.140.1330">
    <property type="match status" value="1"/>
</dbReference>
<keyword evidence="5 11" id="KW-0812">Transmembrane</keyword>
<evidence type="ECO:0000259" key="12">
    <source>
        <dbReference type="Pfam" id="PF00999"/>
    </source>
</evidence>
<dbReference type="PANTHER" id="PTHR10110">
    <property type="entry name" value="SODIUM/HYDROGEN EXCHANGER"/>
    <property type="match status" value="1"/>
</dbReference>
<evidence type="ECO:0000256" key="2">
    <source>
        <dbReference type="ARBA" id="ARBA00022448"/>
    </source>
</evidence>
<dbReference type="GO" id="GO:0051453">
    <property type="term" value="P:regulation of intracellular pH"/>
    <property type="evidence" value="ECO:0007669"/>
    <property type="project" value="TreeGrafter"/>
</dbReference>
<evidence type="ECO:0000256" key="4">
    <source>
        <dbReference type="ARBA" id="ARBA00022475"/>
    </source>
</evidence>
<dbReference type="Pfam" id="PF00999">
    <property type="entry name" value="Na_H_Exchanger"/>
    <property type="match status" value="1"/>
</dbReference>
<evidence type="ECO:0000256" key="6">
    <source>
        <dbReference type="ARBA" id="ARBA00022989"/>
    </source>
</evidence>
<evidence type="ECO:0000256" key="8">
    <source>
        <dbReference type="ARBA" id="ARBA00023065"/>
    </source>
</evidence>
<keyword evidence="10 11" id="KW-0739">Sodium transport</keyword>
<comment type="similarity">
    <text evidence="11">Belongs to the monovalent cation:proton antiporter 1 (CPA1) transporter (TC 2.A.36) family.</text>
</comment>
<dbReference type="RefSeq" id="WP_010797373.1">
    <property type="nucleotide sequence ID" value="NZ_CP069270.1"/>
</dbReference>
<evidence type="ECO:0000256" key="9">
    <source>
        <dbReference type="ARBA" id="ARBA00023136"/>
    </source>
</evidence>
<dbReference type="GO" id="GO:0005886">
    <property type="term" value="C:plasma membrane"/>
    <property type="evidence" value="ECO:0007669"/>
    <property type="project" value="UniProtKB-SubCell"/>
</dbReference>
<keyword evidence="7 11" id="KW-0915">Sodium</keyword>
<reference evidence="13 14" key="1">
    <citation type="submission" date="2018-06" db="EMBL/GenBank/DDBJ databases">
        <authorList>
            <consortium name="Pathogen Informatics"/>
            <person name="Doyle S."/>
        </authorList>
    </citation>
    <scope>NUCLEOTIDE SEQUENCE [LARGE SCALE GENOMIC DNA]</scope>
    <source>
        <strain evidence="13 14">NCTC11842</strain>
    </source>
</reference>
<comment type="function">
    <text evidence="11">Na(+)/H(+) antiporter that extrudes sodium in exchange for external protons.</text>
</comment>
<evidence type="ECO:0000256" key="5">
    <source>
        <dbReference type="ARBA" id="ARBA00022692"/>
    </source>
</evidence>
<dbReference type="InterPro" id="IPR004705">
    <property type="entry name" value="Cation/H_exchanger_CPA1_bac"/>
</dbReference>
<feature type="transmembrane region" description="Helical" evidence="11">
    <location>
        <begin position="177"/>
        <end position="198"/>
    </location>
</feature>
<comment type="subcellular location">
    <subcellularLocation>
        <location evidence="11">Cell inner membrane</location>
        <topology evidence="11">Multi-pass membrane protein</topology>
    </subcellularLocation>
    <subcellularLocation>
        <location evidence="1">Cell membrane</location>
        <topology evidence="1">Multi-pass membrane protein</topology>
    </subcellularLocation>
</comment>
<feature type="transmembrane region" description="Helical" evidence="11">
    <location>
        <begin position="31"/>
        <end position="60"/>
    </location>
</feature>
<feature type="domain" description="Cation/H+ exchanger transmembrane" evidence="12">
    <location>
        <begin position="10"/>
        <end position="411"/>
    </location>
</feature>
<feature type="transmembrane region" description="Helical" evidence="11">
    <location>
        <begin position="269"/>
        <end position="287"/>
    </location>
</feature>
<sequence>MTLVYTILIMLLVVGATRLSAQFLPVPLPLIQVVVGALLALPSLGLHVALDPELFMLLFIPPLLFSDGWRMPKRELWRLRAPILTLAFGLVFITVLAAGAFIHWLVPGLSWPVAFALAAVLSPTDAVAVSGIARGKLPKRLMHILQGEALFNDASGLVTFRFAVAAAMTGVFSLADASLTFLMVAIGGLFTGVALSWLTGQARNWLVEHGWTDPAPYVVFLLLLPFAAYVIAEHLGFSGILSAVAAGLVQSRIDMLPRQSRTRLLNHSIWSMLEFTFNGLVFLLLGLQLPDIIAAVLKPSEHVYKTLGWLIGEVTLIFLALILLRYLVMNLYWRISRHHEAMPGNDFQRTAIIASIAGVRGAVTLAGVLSLPIVLANGQPFPQRDVLIFIAAGVILLSLLAASIGLPLLLRGLSVGTNEAADRERREIRRNTAEAALRALEAESIDDEDPARAGLKAEIKTQLMAEFREQLDIYQDTEEVQARARTSLFIETQLRLLAIRAQRRELYRMRLSGVIDDEIVAEVLSDLDFSEATLMRSLPASAAG</sequence>
<feature type="transmembrane region" description="Helical" evidence="11">
    <location>
        <begin position="111"/>
        <end position="133"/>
    </location>
</feature>
<accession>A0A2X2DC38</accession>
<feature type="transmembrane region" description="Helical" evidence="11">
    <location>
        <begin position="386"/>
        <end position="410"/>
    </location>
</feature>
<gene>
    <name evidence="13" type="primary">nhaK_3</name>
    <name evidence="13" type="ORF">NCTC11842_03561</name>
</gene>
<evidence type="ECO:0000256" key="3">
    <source>
        <dbReference type="ARBA" id="ARBA00022449"/>
    </source>
</evidence>
<keyword evidence="9 11" id="KW-0472">Membrane</keyword>